<evidence type="ECO:0000256" key="5">
    <source>
        <dbReference type="ARBA" id="ARBA00022692"/>
    </source>
</evidence>
<keyword evidence="5 8" id="KW-0812">Transmembrane</keyword>
<evidence type="ECO:0000256" key="8">
    <source>
        <dbReference type="SAM" id="Phobius"/>
    </source>
</evidence>
<proteinExistence type="inferred from homology"/>
<evidence type="ECO:0000256" key="1">
    <source>
        <dbReference type="ARBA" id="ARBA00004651"/>
    </source>
</evidence>
<keyword evidence="6 8" id="KW-1133">Transmembrane helix</keyword>
<dbReference type="AlphaFoldDB" id="A0A2M6WAZ0"/>
<organism evidence="9 10">
    <name type="scientific">Candidatus Kuenenbacteria bacterium CG10_big_fil_rev_8_21_14_0_10_36_11</name>
    <dbReference type="NCBI Taxonomy" id="1974618"/>
    <lineage>
        <taxon>Bacteria</taxon>
        <taxon>Candidatus Kueneniibacteriota</taxon>
    </lineage>
</organism>
<gene>
    <name evidence="9" type="ORF">COU23_01230</name>
</gene>
<keyword evidence="3" id="KW-0813">Transport</keyword>
<feature type="transmembrane region" description="Helical" evidence="8">
    <location>
        <begin position="40"/>
        <end position="58"/>
    </location>
</feature>
<comment type="subcellular location">
    <subcellularLocation>
        <location evidence="1">Cell membrane</location>
        <topology evidence="1">Multi-pass membrane protein</topology>
    </subcellularLocation>
</comment>
<feature type="transmembrane region" description="Helical" evidence="8">
    <location>
        <begin position="70"/>
        <end position="91"/>
    </location>
</feature>
<dbReference type="Proteomes" id="UP000231464">
    <property type="component" value="Unassembled WGS sequence"/>
</dbReference>
<evidence type="ECO:0000313" key="10">
    <source>
        <dbReference type="Proteomes" id="UP000231464"/>
    </source>
</evidence>
<dbReference type="PANTHER" id="PTHR21716">
    <property type="entry name" value="TRANSMEMBRANE PROTEIN"/>
    <property type="match status" value="1"/>
</dbReference>
<feature type="transmembrane region" description="Helical" evidence="8">
    <location>
        <begin position="16"/>
        <end position="35"/>
    </location>
</feature>
<keyword evidence="4" id="KW-1003">Cell membrane</keyword>
<comment type="caution">
    <text evidence="9">The sequence shown here is derived from an EMBL/GenBank/DDBJ whole genome shotgun (WGS) entry which is preliminary data.</text>
</comment>
<feature type="transmembrane region" description="Helical" evidence="8">
    <location>
        <begin position="148"/>
        <end position="174"/>
    </location>
</feature>
<feature type="transmembrane region" description="Helical" evidence="8">
    <location>
        <begin position="235"/>
        <end position="256"/>
    </location>
</feature>
<accession>A0A2M6WAZ0</accession>
<sequence>MNFEFLNMPSPAQNPVSYLSIFRVFVVLLSLAVLYVIRDVVAIVFVSIVVAAALDPFVDYLQKYKIPRSVSILLIYLIILAIFSLVIVLLIPPMSEQIGQLAKNLPDYYEKIALGFNKLSDRSSSVPATLPEALTGLSSNLAQATSGVFTTLTGLFGGLISFVSVLVIVFYLVVQDDGIKYYFKYFLPKIYRGKIIDLVDKIQNKLGWWLRGQIILCLIVGLAVYLGLTILGVKYALLLGIVAALTEIIPYIGPFIGAVPGVFIAFSDSFTKVLLVALVYFIVQQLENSVLVPKVMQKSVGLDAVVVMVAILIGGSLGGMIGALLAVPVAVIIEVIARDFLAGIDEEKK</sequence>
<evidence type="ECO:0000313" key="9">
    <source>
        <dbReference type="EMBL" id="PIT89957.1"/>
    </source>
</evidence>
<feature type="transmembrane region" description="Helical" evidence="8">
    <location>
        <begin position="262"/>
        <end position="283"/>
    </location>
</feature>
<evidence type="ECO:0000256" key="7">
    <source>
        <dbReference type="ARBA" id="ARBA00023136"/>
    </source>
</evidence>
<name>A0A2M6WAZ0_9BACT</name>
<dbReference type="Pfam" id="PF01594">
    <property type="entry name" value="AI-2E_transport"/>
    <property type="match status" value="1"/>
</dbReference>
<feature type="transmembrane region" description="Helical" evidence="8">
    <location>
        <begin position="304"/>
        <end position="333"/>
    </location>
</feature>
<comment type="similarity">
    <text evidence="2">Belongs to the autoinducer-2 exporter (AI-2E) (TC 2.A.86) family.</text>
</comment>
<evidence type="ECO:0000256" key="3">
    <source>
        <dbReference type="ARBA" id="ARBA00022448"/>
    </source>
</evidence>
<evidence type="ECO:0008006" key="11">
    <source>
        <dbReference type="Google" id="ProtNLM"/>
    </source>
</evidence>
<dbReference type="GO" id="GO:0055085">
    <property type="term" value="P:transmembrane transport"/>
    <property type="evidence" value="ECO:0007669"/>
    <property type="project" value="TreeGrafter"/>
</dbReference>
<reference evidence="10" key="1">
    <citation type="submission" date="2017-09" db="EMBL/GenBank/DDBJ databases">
        <title>Depth-based differentiation of microbial function through sediment-hosted aquifers and enrichment of novel symbionts in the deep terrestrial subsurface.</title>
        <authorList>
            <person name="Probst A.J."/>
            <person name="Ladd B."/>
            <person name="Jarett J.K."/>
            <person name="Geller-Mcgrath D.E."/>
            <person name="Sieber C.M.K."/>
            <person name="Emerson J.B."/>
            <person name="Anantharaman K."/>
            <person name="Thomas B.C."/>
            <person name="Malmstrom R."/>
            <person name="Stieglmeier M."/>
            <person name="Klingl A."/>
            <person name="Woyke T."/>
            <person name="Ryan C.M."/>
            <person name="Banfield J.F."/>
        </authorList>
    </citation>
    <scope>NUCLEOTIDE SEQUENCE [LARGE SCALE GENOMIC DNA]</scope>
</reference>
<keyword evidence="7 8" id="KW-0472">Membrane</keyword>
<dbReference type="GO" id="GO:0005886">
    <property type="term" value="C:plasma membrane"/>
    <property type="evidence" value="ECO:0007669"/>
    <property type="project" value="UniProtKB-SubCell"/>
</dbReference>
<dbReference type="InterPro" id="IPR002549">
    <property type="entry name" value="AI-2E-like"/>
</dbReference>
<dbReference type="EMBL" id="PFBP01000019">
    <property type="protein sequence ID" value="PIT89957.1"/>
    <property type="molecule type" value="Genomic_DNA"/>
</dbReference>
<evidence type="ECO:0000256" key="4">
    <source>
        <dbReference type="ARBA" id="ARBA00022475"/>
    </source>
</evidence>
<feature type="transmembrane region" description="Helical" evidence="8">
    <location>
        <begin position="208"/>
        <end position="228"/>
    </location>
</feature>
<protein>
    <recommendedName>
        <fullName evidence="11">AI-2E family transporter</fullName>
    </recommendedName>
</protein>
<evidence type="ECO:0000256" key="2">
    <source>
        <dbReference type="ARBA" id="ARBA00009773"/>
    </source>
</evidence>
<dbReference type="PANTHER" id="PTHR21716:SF53">
    <property type="entry name" value="PERMEASE PERM-RELATED"/>
    <property type="match status" value="1"/>
</dbReference>
<evidence type="ECO:0000256" key="6">
    <source>
        <dbReference type="ARBA" id="ARBA00022989"/>
    </source>
</evidence>